<dbReference type="InterPro" id="IPR050312">
    <property type="entry name" value="IolE/XylAMocC-like"/>
</dbReference>
<evidence type="ECO:0000313" key="2">
    <source>
        <dbReference type="EMBL" id="CAA9568998.1"/>
    </source>
</evidence>
<dbReference type="InterPro" id="IPR023203">
    <property type="entry name" value="TTHA0068_sf"/>
</dbReference>
<dbReference type="Pfam" id="PF03745">
    <property type="entry name" value="DUF309"/>
    <property type="match status" value="1"/>
</dbReference>
<dbReference type="PANTHER" id="PTHR12110:SF41">
    <property type="entry name" value="INOSOSE DEHYDRATASE"/>
    <property type="match status" value="1"/>
</dbReference>
<protein>
    <recommendedName>
        <fullName evidence="1">Xylose isomerase-like TIM barrel domain-containing protein</fullName>
    </recommendedName>
</protein>
<dbReference type="PANTHER" id="PTHR12110">
    <property type="entry name" value="HYDROXYPYRUVATE ISOMERASE"/>
    <property type="match status" value="1"/>
</dbReference>
<dbReference type="InterPro" id="IPR036237">
    <property type="entry name" value="Xyl_isomerase-like_sf"/>
</dbReference>
<dbReference type="SUPFAM" id="SSF51658">
    <property type="entry name" value="Xylose isomerase-like"/>
    <property type="match status" value="1"/>
</dbReference>
<dbReference type="EMBL" id="CADCWG010000228">
    <property type="protein sequence ID" value="CAA9568998.1"/>
    <property type="molecule type" value="Genomic_DNA"/>
</dbReference>
<name>A0A6J4V7B7_9BACT</name>
<dbReference type="Pfam" id="PF01261">
    <property type="entry name" value="AP_endonuc_2"/>
    <property type="match status" value="1"/>
</dbReference>
<feature type="domain" description="Xylose isomerase-like TIM barrel" evidence="1">
    <location>
        <begin position="36"/>
        <end position="265"/>
    </location>
</feature>
<dbReference type="SUPFAM" id="SSF140663">
    <property type="entry name" value="TTHA0068-like"/>
    <property type="match status" value="1"/>
</dbReference>
<gene>
    <name evidence="2" type="ORF">AVDCRST_MAG49-3390</name>
</gene>
<accession>A0A6J4V7B7</accession>
<dbReference type="InterPro" id="IPR013022">
    <property type="entry name" value="Xyl_isomerase-like_TIM-brl"/>
</dbReference>
<sequence>MSPPSDRASAAGGPLRLGLSSGALYPHVPTEVVPEVAATLGIGDLELMLQSAGEYDPAFARVLRTALGDAGVRAHAVHTRTALHPVVDPYPRRIAEGRAMFDRAIALCVEVGAGVLVWHGPTRRELALEPDAVQDRLPEVAAELAAACGAAGITLAVENVSWCALASVRDVAAFAAAVVPILTPGARLGFAFDPFQSAEADANPFMVLAAMGDRVVDVHLSDRRAADPAHRHLPPGDGDLPWPALVRAVAGVYAGPLVIEAPLGPDPAATLARIRGRLDPLLPRPQDLAEHAGAPAASDAACAGPLPPGVRDGIDLFNAGAFYACHEAIEHEWHAERGPIRRLYQGILQIGVGLHHAERGNHRGAVLLLGDGIAKVAAFAPGCRGVDTVRLVAESRAYLAAMRRLGLDDLTGGKDGLLARVGAPPRVHRLHTAIDGGPDELGAPTVIGEPPLP</sequence>
<organism evidence="2">
    <name type="scientific">uncultured Thermomicrobiales bacterium</name>
    <dbReference type="NCBI Taxonomy" id="1645740"/>
    <lineage>
        <taxon>Bacteria</taxon>
        <taxon>Pseudomonadati</taxon>
        <taxon>Thermomicrobiota</taxon>
        <taxon>Thermomicrobia</taxon>
        <taxon>Thermomicrobiales</taxon>
        <taxon>environmental samples</taxon>
    </lineage>
</organism>
<evidence type="ECO:0000259" key="1">
    <source>
        <dbReference type="Pfam" id="PF01261"/>
    </source>
</evidence>
<reference evidence="2" key="1">
    <citation type="submission" date="2020-02" db="EMBL/GenBank/DDBJ databases">
        <authorList>
            <person name="Meier V. D."/>
        </authorList>
    </citation>
    <scope>NUCLEOTIDE SEQUENCE</scope>
    <source>
        <strain evidence="2">AVDCRST_MAG49</strain>
    </source>
</reference>
<proteinExistence type="predicted"/>
<dbReference type="Gene3D" id="1.10.3450.10">
    <property type="entry name" value="TTHA0068-like"/>
    <property type="match status" value="1"/>
</dbReference>
<dbReference type="AlphaFoldDB" id="A0A6J4V7B7"/>
<dbReference type="Gene3D" id="3.20.20.150">
    <property type="entry name" value="Divalent-metal-dependent TIM barrel enzymes"/>
    <property type="match status" value="1"/>
</dbReference>
<dbReference type="InterPro" id="IPR005500">
    <property type="entry name" value="DUF309"/>
</dbReference>